<dbReference type="AlphaFoldDB" id="A0A5S4GIG1"/>
<comment type="caution">
    <text evidence="8">The sequence shown here is derived from an EMBL/GenBank/DDBJ whole genome shotgun (WGS) entry which is preliminary data.</text>
</comment>
<dbReference type="EC" id="2.7.11.1" evidence="1"/>
<evidence type="ECO:0000256" key="6">
    <source>
        <dbReference type="ARBA" id="ARBA00022840"/>
    </source>
</evidence>
<dbReference type="Gene3D" id="1.10.510.10">
    <property type="entry name" value="Transferase(Phosphotransferase) domain 1"/>
    <property type="match status" value="1"/>
</dbReference>
<name>A0A5S4GIG1_9ACTN</name>
<dbReference type="PANTHER" id="PTHR43289">
    <property type="entry name" value="MITOGEN-ACTIVATED PROTEIN KINASE KINASE KINASE 20-RELATED"/>
    <property type="match status" value="1"/>
</dbReference>
<dbReference type="GO" id="GO:0004674">
    <property type="term" value="F:protein serine/threonine kinase activity"/>
    <property type="evidence" value="ECO:0007669"/>
    <property type="project" value="UniProtKB-KW"/>
</dbReference>
<keyword evidence="6" id="KW-0067">ATP-binding</keyword>
<evidence type="ECO:0000256" key="4">
    <source>
        <dbReference type="ARBA" id="ARBA00022741"/>
    </source>
</evidence>
<dbReference type="InterPro" id="IPR000719">
    <property type="entry name" value="Prot_kinase_dom"/>
</dbReference>
<evidence type="ECO:0000256" key="1">
    <source>
        <dbReference type="ARBA" id="ARBA00012513"/>
    </source>
</evidence>
<dbReference type="PANTHER" id="PTHR43289:SF6">
    <property type="entry name" value="SERINE_THREONINE-PROTEIN KINASE NEKL-3"/>
    <property type="match status" value="1"/>
</dbReference>
<feature type="domain" description="Protein kinase" evidence="7">
    <location>
        <begin position="16"/>
        <end position="274"/>
    </location>
</feature>
<accession>A0A5S4GIG1</accession>
<dbReference type="PROSITE" id="PS50011">
    <property type="entry name" value="PROTEIN_KINASE_DOM"/>
    <property type="match status" value="1"/>
</dbReference>
<evidence type="ECO:0000313" key="8">
    <source>
        <dbReference type="EMBL" id="TMR32502.1"/>
    </source>
</evidence>
<sequence>MTGPPPAETPWRVDGFTEVRELGAGAQGRVVLARHARTGAPVAIKYLSRRDGDERAVASLRAEAVMLGRVDDPHVVRLYRFVSADRGVALVMEAVNGVSLKRILAEHGALEPEAALAVLKGSLRGLAAAHAAGVVHRDYKPANVVVRADGLSKLIDFGVAVLAGDGGGSGTPAYMAPEQWEKGPASPATDVYAATCVFYECVTGRRPYGGDLAALAGAHLRAPVPLEGAPAALRDLIARGMAKSAGDRPSGAADFVAELDAVASSVYGLALIHI</sequence>
<dbReference type="CDD" id="cd14014">
    <property type="entry name" value="STKc_PknB_like"/>
    <property type="match status" value="1"/>
</dbReference>
<keyword evidence="9" id="KW-1185">Reference proteome</keyword>
<proteinExistence type="predicted"/>
<feature type="non-terminal residue" evidence="8">
    <location>
        <position position="274"/>
    </location>
</feature>
<dbReference type="OrthoDB" id="4716121at2"/>
<evidence type="ECO:0000256" key="5">
    <source>
        <dbReference type="ARBA" id="ARBA00022777"/>
    </source>
</evidence>
<dbReference type="RefSeq" id="WP_138639776.1">
    <property type="nucleotide sequence ID" value="NZ_VCKZ01000265.1"/>
</dbReference>
<dbReference type="Pfam" id="PF00069">
    <property type="entry name" value="Pkinase"/>
    <property type="match status" value="1"/>
</dbReference>
<dbReference type="EMBL" id="VCKZ01000265">
    <property type="protein sequence ID" value="TMR32502.1"/>
    <property type="molecule type" value="Genomic_DNA"/>
</dbReference>
<keyword evidence="4" id="KW-0547">Nucleotide-binding</keyword>
<dbReference type="Gene3D" id="3.30.200.20">
    <property type="entry name" value="Phosphorylase Kinase, domain 1"/>
    <property type="match status" value="1"/>
</dbReference>
<dbReference type="InterPro" id="IPR011009">
    <property type="entry name" value="Kinase-like_dom_sf"/>
</dbReference>
<dbReference type="PROSITE" id="PS00108">
    <property type="entry name" value="PROTEIN_KINASE_ST"/>
    <property type="match status" value="1"/>
</dbReference>
<organism evidence="8 9">
    <name type="scientific">Actinomadura geliboluensis</name>
    <dbReference type="NCBI Taxonomy" id="882440"/>
    <lineage>
        <taxon>Bacteria</taxon>
        <taxon>Bacillati</taxon>
        <taxon>Actinomycetota</taxon>
        <taxon>Actinomycetes</taxon>
        <taxon>Streptosporangiales</taxon>
        <taxon>Thermomonosporaceae</taxon>
        <taxon>Actinomadura</taxon>
    </lineage>
</organism>
<keyword evidence="3" id="KW-0808">Transferase</keyword>
<evidence type="ECO:0000256" key="2">
    <source>
        <dbReference type="ARBA" id="ARBA00022527"/>
    </source>
</evidence>
<keyword evidence="2 8" id="KW-0723">Serine/threonine-protein kinase</keyword>
<gene>
    <name evidence="8" type="ORF">ETD96_29545</name>
</gene>
<evidence type="ECO:0000256" key="3">
    <source>
        <dbReference type="ARBA" id="ARBA00022679"/>
    </source>
</evidence>
<protein>
    <recommendedName>
        <fullName evidence="1">non-specific serine/threonine protein kinase</fullName>
        <ecNumber evidence="1">2.7.11.1</ecNumber>
    </recommendedName>
</protein>
<dbReference type="InterPro" id="IPR008271">
    <property type="entry name" value="Ser/Thr_kinase_AS"/>
</dbReference>
<keyword evidence="5 8" id="KW-0418">Kinase</keyword>
<evidence type="ECO:0000259" key="7">
    <source>
        <dbReference type="PROSITE" id="PS50011"/>
    </source>
</evidence>
<dbReference type="SUPFAM" id="SSF56112">
    <property type="entry name" value="Protein kinase-like (PK-like)"/>
    <property type="match status" value="1"/>
</dbReference>
<reference evidence="8 9" key="1">
    <citation type="submission" date="2019-05" db="EMBL/GenBank/DDBJ databases">
        <title>Draft genome sequence of Actinomadura geliboluensis A8036.</title>
        <authorList>
            <person name="Saricaoglu S."/>
            <person name="Isik K."/>
        </authorList>
    </citation>
    <scope>NUCLEOTIDE SEQUENCE [LARGE SCALE GENOMIC DNA]</scope>
    <source>
        <strain evidence="8 9">A8036</strain>
    </source>
</reference>
<dbReference type="Proteomes" id="UP000305238">
    <property type="component" value="Unassembled WGS sequence"/>
</dbReference>
<evidence type="ECO:0000313" key="9">
    <source>
        <dbReference type="Proteomes" id="UP000305238"/>
    </source>
</evidence>
<dbReference type="GO" id="GO:0005524">
    <property type="term" value="F:ATP binding"/>
    <property type="evidence" value="ECO:0007669"/>
    <property type="project" value="UniProtKB-KW"/>
</dbReference>